<evidence type="ECO:0000313" key="1">
    <source>
        <dbReference type="EMBL" id="KAJ2966787.1"/>
    </source>
</evidence>
<keyword evidence="2" id="KW-1185">Reference proteome</keyword>
<dbReference type="EMBL" id="JANJQO010002513">
    <property type="protein sequence ID" value="KAJ2966787.1"/>
    <property type="molecule type" value="Genomic_DNA"/>
</dbReference>
<accession>A0ACC1MIE9</accession>
<sequence>MDLTTFLLYNQPQDRDAPVLIDADAPERKLSWYDYASAVKRISVALRVRNLANQACVGLLSHNDIYYHVLAHGVIAAGAVFASIPTNYTVTEICRVIRVAEIRVLFVSRQFLSIVAYGVSTMPAAKRPYIILFDPPGRRPRHYFIGLDCLSSLIDSADARLFKNMNAGADMARQTAYRLSTGCLPTATRAAEISHTTHLKRLMSAMRPPWPTDDKPRFSLLSSSMYNAATALATELAVVGEWTVYVTGCKDDNGAKIIEMTHKFNITDLHLSIPDLSSVVEGMPGSGSKDLRVASLRRVVVNGPVSKAILTALHASLCDEAAIVSFRCRGRSPNFGTGTEICVRGDKVMKEYYRDPESTAIRFEEAPDGSSWFRTACYGWIDPATQLIYLEEDWHTPSVSPHHAEPSSSNIDSSASLNDD</sequence>
<gene>
    <name evidence="1" type="ORF">NQ176_g9983</name>
</gene>
<organism evidence="1 2">
    <name type="scientific">Zarea fungicola</name>
    <dbReference type="NCBI Taxonomy" id="93591"/>
    <lineage>
        <taxon>Eukaryota</taxon>
        <taxon>Fungi</taxon>
        <taxon>Dikarya</taxon>
        <taxon>Ascomycota</taxon>
        <taxon>Pezizomycotina</taxon>
        <taxon>Sordariomycetes</taxon>
        <taxon>Hypocreomycetidae</taxon>
        <taxon>Hypocreales</taxon>
        <taxon>Cordycipitaceae</taxon>
        <taxon>Zarea</taxon>
    </lineage>
</organism>
<comment type="caution">
    <text evidence="1">The sequence shown here is derived from an EMBL/GenBank/DDBJ whole genome shotgun (WGS) entry which is preliminary data.</text>
</comment>
<name>A0ACC1MIE9_9HYPO</name>
<reference evidence="1" key="1">
    <citation type="submission" date="2022-08" db="EMBL/GenBank/DDBJ databases">
        <title>Genome Sequence of Lecanicillium fungicola.</title>
        <authorList>
            <person name="Buettner E."/>
        </authorList>
    </citation>
    <scope>NUCLEOTIDE SEQUENCE</scope>
    <source>
        <strain evidence="1">Babe33</strain>
    </source>
</reference>
<evidence type="ECO:0000313" key="2">
    <source>
        <dbReference type="Proteomes" id="UP001143910"/>
    </source>
</evidence>
<protein>
    <submittedName>
        <fullName evidence="1">Uncharacterized protein</fullName>
    </submittedName>
</protein>
<dbReference type="Proteomes" id="UP001143910">
    <property type="component" value="Unassembled WGS sequence"/>
</dbReference>
<proteinExistence type="predicted"/>